<name>A0ABW5W377_9PSEU</name>
<dbReference type="Gene3D" id="3.60.15.10">
    <property type="entry name" value="Ribonuclease Z/Hydroxyacylglutathione hydrolase-like"/>
    <property type="match status" value="1"/>
</dbReference>
<sequence>MTADVDHMLAGELTVEVIETSSLGDRSYLAGDGEVAAVVDPQRDIDRVLAVAGRLGVRIALVLETHVHNDYVSGGLELARLTGAEYALAAEDRAPFPHRGLRDGEVVEVSDRMRVRALATPGHTFHHLSYVLDGAEGPVGVFTGGSLLFGTTGRTDLLGERHSEELARRQHASAHRLADLLPDGVQIWPTHGFGSFCSATQSHADAATLGEQKQSNPALTLAEQEFVEQTLSGLDAYPAYYAHLGVRNTAGPAPLDLRKPDLAEPEELRRRLRAGEWVVDLRSRKAYVRSHLAGTVSLGLDGSMATWLGWMIDWGAPITVVGETSEQVADAQRELARIGIDRLAAAAAGSPEDLAADPQQVRGLDTATFTDLAAAWRGGTARPAPEVVLDVRNPKEFEAAHVRDAVHIPLYELSGRVGELPDGAVWVHCSSGYRAAAAASLLERAGRAAVLIDDEFAKAAHAGVPVVG</sequence>
<dbReference type="InterPro" id="IPR036866">
    <property type="entry name" value="RibonucZ/Hydroxyglut_hydro"/>
</dbReference>
<dbReference type="CDD" id="cd07724">
    <property type="entry name" value="POD-like_MBL-fold"/>
    <property type="match status" value="1"/>
</dbReference>
<feature type="domain" description="Rhodanese" evidence="2">
    <location>
        <begin position="272"/>
        <end position="362"/>
    </location>
</feature>
<dbReference type="InterPro" id="IPR001763">
    <property type="entry name" value="Rhodanese-like_dom"/>
</dbReference>
<evidence type="ECO:0000313" key="3">
    <source>
        <dbReference type="EMBL" id="MFD2797944.1"/>
    </source>
</evidence>
<dbReference type="PROSITE" id="PS50206">
    <property type="entry name" value="RHODANESE_3"/>
    <property type="match status" value="2"/>
</dbReference>
<dbReference type="SMART" id="SM00450">
    <property type="entry name" value="RHOD"/>
    <property type="match status" value="1"/>
</dbReference>
<keyword evidence="4" id="KW-1185">Reference proteome</keyword>
<dbReference type="InterPro" id="IPR044528">
    <property type="entry name" value="POD-like_MBL-fold"/>
</dbReference>
<feature type="domain" description="Rhodanese" evidence="2">
    <location>
        <begin position="382"/>
        <end position="468"/>
    </location>
</feature>
<keyword evidence="1" id="KW-0479">Metal-binding</keyword>
<dbReference type="EMBL" id="JBHUOF010000001">
    <property type="protein sequence ID" value="MFD2797944.1"/>
    <property type="molecule type" value="Genomic_DNA"/>
</dbReference>
<dbReference type="Pfam" id="PF00581">
    <property type="entry name" value="Rhodanese"/>
    <property type="match status" value="1"/>
</dbReference>
<comment type="caution">
    <text evidence="3">The sequence shown here is derived from an EMBL/GenBank/DDBJ whole genome shotgun (WGS) entry which is preliminary data.</text>
</comment>
<organism evidence="3 4">
    <name type="scientific">Prauserella oleivorans</name>
    <dbReference type="NCBI Taxonomy" id="1478153"/>
    <lineage>
        <taxon>Bacteria</taxon>
        <taxon>Bacillati</taxon>
        <taxon>Actinomycetota</taxon>
        <taxon>Actinomycetes</taxon>
        <taxon>Pseudonocardiales</taxon>
        <taxon>Pseudonocardiaceae</taxon>
        <taxon>Prauserella</taxon>
    </lineage>
</organism>
<proteinExistence type="predicted"/>
<reference evidence="4" key="1">
    <citation type="journal article" date="2019" name="Int. J. Syst. Evol. Microbiol.">
        <title>The Global Catalogue of Microorganisms (GCM) 10K type strain sequencing project: providing services to taxonomists for standard genome sequencing and annotation.</title>
        <authorList>
            <consortium name="The Broad Institute Genomics Platform"/>
            <consortium name="The Broad Institute Genome Sequencing Center for Infectious Disease"/>
            <person name="Wu L."/>
            <person name="Ma J."/>
        </authorList>
    </citation>
    <scope>NUCLEOTIDE SEQUENCE [LARGE SCALE GENOMIC DNA]</scope>
    <source>
        <strain evidence="4">IBRC-M 10906</strain>
    </source>
</reference>
<evidence type="ECO:0000256" key="1">
    <source>
        <dbReference type="ARBA" id="ARBA00022723"/>
    </source>
</evidence>
<protein>
    <submittedName>
        <fullName evidence="3">Rhodanese-like domain-containing protein</fullName>
    </submittedName>
</protein>
<dbReference type="PANTHER" id="PTHR43084:SF1">
    <property type="entry name" value="PERSULFIDE DIOXYGENASE ETHE1, MITOCHONDRIAL"/>
    <property type="match status" value="1"/>
</dbReference>
<dbReference type="InterPro" id="IPR001279">
    <property type="entry name" value="Metallo-B-lactamas"/>
</dbReference>
<dbReference type="SUPFAM" id="SSF52821">
    <property type="entry name" value="Rhodanese/Cell cycle control phosphatase"/>
    <property type="match status" value="2"/>
</dbReference>
<dbReference type="Pfam" id="PF00753">
    <property type="entry name" value="Lactamase_B"/>
    <property type="match status" value="1"/>
</dbReference>
<dbReference type="Proteomes" id="UP001597478">
    <property type="component" value="Unassembled WGS sequence"/>
</dbReference>
<dbReference type="SMART" id="SM00849">
    <property type="entry name" value="Lactamase_B"/>
    <property type="match status" value="1"/>
</dbReference>
<evidence type="ECO:0000259" key="2">
    <source>
        <dbReference type="PROSITE" id="PS50206"/>
    </source>
</evidence>
<dbReference type="PANTHER" id="PTHR43084">
    <property type="entry name" value="PERSULFIDE DIOXYGENASE ETHE1"/>
    <property type="match status" value="1"/>
</dbReference>
<dbReference type="Gene3D" id="3.40.250.10">
    <property type="entry name" value="Rhodanese-like domain"/>
    <property type="match status" value="2"/>
</dbReference>
<dbReference type="SUPFAM" id="SSF56281">
    <property type="entry name" value="Metallo-hydrolase/oxidoreductase"/>
    <property type="match status" value="1"/>
</dbReference>
<dbReference type="InterPro" id="IPR051682">
    <property type="entry name" value="Mito_Persulfide_Diox"/>
</dbReference>
<gene>
    <name evidence="3" type="ORF">ACFS2C_00875</name>
</gene>
<dbReference type="RefSeq" id="WP_377387390.1">
    <property type="nucleotide sequence ID" value="NZ_JBHSAN010000008.1"/>
</dbReference>
<dbReference type="CDD" id="cd00158">
    <property type="entry name" value="RHOD"/>
    <property type="match status" value="1"/>
</dbReference>
<evidence type="ECO:0000313" key="4">
    <source>
        <dbReference type="Proteomes" id="UP001597478"/>
    </source>
</evidence>
<dbReference type="InterPro" id="IPR036873">
    <property type="entry name" value="Rhodanese-like_dom_sf"/>
</dbReference>
<accession>A0ABW5W377</accession>